<dbReference type="EMBL" id="QEWV01000011">
    <property type="protein sequence ID" value="PWD90040.1"/>
    <property type="molecule type" value="Genomic_DNA"/>
</dbReference>
<reference evidence="2" key="1">
    <citation type="journal article" date="2018" name="Genome Announc.">
        <title>Ignatzschineria cameli sp. nov., isolated from necrotic foot tissue of dromedaries (Camelus dromedarius) and associated maggots (Wohlfahrtia species) in Dubai.</title>
        <authorList>
            <person name="Tsang C.C."/>
            <person name="Tang J.Y."/>
            <person name="Fong J.Y."/>
            <person name="Kinne J."/>
            <person name="Lee H.H."/>
            <person name="Joseph M."/>
            <person name="Jose S."/>
            <person name="Schuster R.K."/>
            <person name="Tang Y."/>
            <person name="Sivakumar S."/>
            <person name="Chen J.H."/>
            <person name="Teng J.L."/>
            <person name="Lau S.K."/>
            <person name="Wernery U."/>
            <person name="Woo P.C."/>
        </authorList>
    </citation>
    <scope>NUCLEOTIDE SEQUENCE</scope>
    <source>
        <strain evidence="2">UAE-HKU57</strain>
        <strain evidence="3">UAE-HKU58</strain>
    </source>
</reference>
<comment type="caution">
    <text evidence="2">The sequence shown here is derived from an EMBL/GenBank/DDBJ whole genome shotgun (WGS) entry which is preliminary data.</text>
</comment>
<organism evidence="2 4">
    <name type="scientific">Ignatzschineria cameli</name>
    <dbReference type="NCBI Taxonomy" id="2182793"/>
    <lineage>
        <taxon>Bacteria</taxon>
        <taxon>Pseudomonadati</taxon>
        <taxon>Pseudomonadota</taxon>
        <taxon>Gammaproteobacteria</taxon>
        <taxon>Cardiobacteriales</taxon>
        <taxon>Ignatzschineriaceae</taxon>
        <taxon>Ignatzschineria</taxon>
    </lineage>
</organism>
<name>A0A2U2AJD1_9GAMM</name>
<evidence type="ECO:0000256" key="1">
    <source>
        <dbReference type="SAM" id="Phobius"/>
    </source>
</evidence>
<keyword evidence="1" id="KW-0472">Membrane</keyword>
<sequence length="96" mass="11356">MRILHTFLLFLFLLFWLFGVWCLVFGYFYNFLFLSYFYRASILFCYSFPIILTILTILNNPDDTDDPDLSPGFLLRPGALLLPLLFLLHLLLLLLL</sequence>
<keyword evidence="1" id="KW-1133">Transmembrane helix</keyword>
<dbReference type="EMBL" id="QEWW01000021">
    <property type="protein sequence ID" value="PWD82783.1"/>
    <property type="molecule type" value="Genomic_DNA"/>
</dbReference>
<protein>
    <submittedName>
        <fullName evidence="2">Uncharacterized protein</fullName>
    </submittedName>
</protein>
<keyword evidence="1" id="KW-0812">Transmembrane</keyword>
<keyword evidence="5" id="KW-1185">Reference proteome</keyword>
<dbReference type="Proteomes" id="UP000245217">
    <property type="component" value="Unassembled WGS sequence"/>
</dbReference>
<accession>A0A2U2AJD1</accession>
<evidence type="ECO:0000313" key="5">
    <source>
        <dbReference type="Proteomes" id="UP000245217"/>
    </source>
</evidence>
<evidence type="ECO:0000313" key="3">
    <source>
        <dbReference type="EMBL" id="PWD90040.1"/>
    </source>
</evidence>
<dbReference type="AlphaFoldDB" id="A0A2U2AJD1"/>
<dbReference type="Proteomes" id="UP000245059">
    <property type="component" value="Unassembled WGS sequence"/>
</dbReference>
<feature type="transmembrane region" description="Helical" evidence="1">
    <location>
        <begin position="36"/>
        <end position="58"/>
    </location>
</feature>
<evidence type="ECO:0000313" key="4">
    <source>
        <dbReference type="Proteomes" id="UP000245059"/>
    </source>
</evidence>
<reference evidence="4 5" key="2">
    <citation type="submission" date="2018-05" db="EMBL/GenBank/DDBJ databases">
        <title>Ignatzschineria dubaiensis sp. nov., isolated from necrotic foot tissues of dromedaries (Camelus dromedarius) and associated maggots in Dubai, United Arab Emirates.</title>
        <authorList>
            <person name="Tsang C.C."/>
            <person name="Tang J.Y.M."/>
            <person name="Fong J.Y.H."/>
            <person name="Kinne J."/>
            <person name="Lee H.H."/>
            <person name="Joseph M."/>
            <person name="Jose S."/>
            <person name="Schuster R.K."/>
            <person name="Tang Y."/>
            <person name="Sivakumar S."/>
            <person name="Chen J.H.K."/>
            <person name="Teng J.L.L."/>
            <person name="Lau S.K.P."/>
            <person name="Wernery U."/>
            <person name="Woo P.C.Y."/>
        </authorList>
    </citation>
    <scope>NUCLEOTIDE SEQUENCE [LARGE SCALE GENOMIC DNA]</scope>
    <source>
        <strain evidence="4">UAE-HKU57</strain>
        <strain evidence="5">UAE-HKU58</strain>
    </source>
</reference>
<feature type="transmembrane region" description="Helical" evidence="1">
    <location>
        <begin position="78"/>
        <end position="95"/>
    </location>
</feature>
<feature type="transmembrane region" description="Helical" evidence="1">
    <location>
        <begin position="6"/>
        <end position="29"/>
    </location>
</feature>
<evidence type="ECO:0000313" key="2">
    <source>
        <dbReference type="EMBL" id="PWD82783.1"/>
    </source>
</evidence>
<gene>
    <name evidence="2" type="ORF">DC077_10480</name>
    <name evidence="3" type="ORF">DC078_09020</name>
</gene>
<proteinExistence type="predicted"/>